<dbReference type="AlphaFoldDB" id="A0A543PQD1"/>
<dbReference type="OrthoDB" id="4865283at2"/>
<evidence type="ECO:0000313" key="1">
    <source>
        <dbReference type="EMBL" id="TQN46289.1"/>
    </source>
</evidence>
<protein>
    <submittedName>
        <fullName evidence="1">Excisionase family DNA binding protein</fullName>
    </submittedName>
</protein>
<reference evidence="1 2" key="1">
    <citation type="submission" date="2019-06" db="EMBL/GenBank/DDBJ databases">
        <title>Sequencing the genomes of 1000 actinobacteria strains.</title>
        <authorList>
            <person name="Klenk H.-P."/>
        </authorList>
    </citation>
    <scope>NUCLEOTIDE SEQUENCE [LARGE SCALE GENOMIC DNA]</scope>
    <source>
        <strain evidence="1 2">DSM 21776</strain>
    </source>
</reference>
<comment type="caution">
    <text evidence="1">The sequence shown here is derived from an EMBL/GenBank/DDBJ whole genome shotgun (WGS) entry which is preliminary data.</text>
</comment>
<evidence type="ECO:0000313" key="2">
    <source>
        <dbReference type="Proteomes" id="UP000320085"/>
    </source>
</evidence>
<accession>A0A543PQD1</accession>
<sequence>MTAATAAALLDRAANLTAELQHSSDPVDARRWESFDQTVYRYLTQLTPTYPRPTRADPGALRLHAILRDYPTPLTPAADEPHYSAVEAARLTGRPARAIRREIAAGELPAIRTGTGWQIPREALHLRSDVHPARGEDPHPLARIACTLGALTDLLAVDRDRPDRALLDSTSATALAWPVIALTLDIARHTLGHCEPDQADRPLQIARFATRALTRLAGVAVDVPIPHLAASPSSWLRREPGDQLAQALHTWARAAGTDLALTVPSVDVIRNVTNQGTHLLAALDTLLAREPLGSGAALDVASFREALRDTALALTRAGTVWGSATTGMPPSPEYVDAASTLHQALGGIVSGHDTSPGPLDRDQALATLADATKDLTALTLRATQATRQLLRSELLFAPARTLARAEDRLHARTTGRHVPITNFDAPTLVATMTAAEIKTEQLARSLREITRSPSSRFVQDELVAGPLL</sequence>
<name>A0A543PQD1_9MICO</name>
<proteinExistence type="predicted"/>
<dbReference type="EMBL" id="VFQF01000002">
    <property type="protein sequence ID" value="TQN46289.1"/>
    <property type="molecule type" value="Genomic_DNA"/>
</dbReference>
<dbReference type="RefSeq" id="WP_141823110.1">
    <property type="nucleotide sequence ID" value="NZ_BAAAQC010000003.1"/>
</dbReference>
<dbReference type="Proteomes" id="UP000320085">
    <property type="component" value="Unassembled WGS sequence"/>
</dbReference>
<gene>
    <name evidence="1" type="ORF">FHX52_3001</name>
</gene>
<organism evidence="1 2">
    <name type="scientific">Humibacillus xanthopallidus</name>
    <dbReference type="NCBI Taxonomy" id="412689"/>
    <lineage>
        <taxon>Bacteria</taxon>
        <taxon>Bacillati</taxon>
        <taxon>Actinomycetota</taxon>
        <taxon>Actinomycetes</taxon>
        <taxon>Micrococcales</taxon>
        <taxon>Intrasporangiaceae</taxon>
        <taxon>Humibacillus</taxon>
    </lineage>
</organism>